<keyword evidence="3" id="KW-1185">Reference proteome</keyword>
<name>A0A238YZ49_9FLAO</name>
<proteinExistence type="predicted"/>
<dbReference type="Pfam" id="PF00535">
    <property type="entry name" value="Glycos_transf_2"/>
    <property type="match status" value="1"/>
</dbReference>
<gene>
    <name evidence="2" type="ORF">SAMN06265371_11199</name>
</gene>
<sequence>MRTGVNPEKFKENKIFYLKHRIIIPVYIPNLEEDYYKNSYKVFKCHIESLLKTIDLKTTGITIINNNCCNIISEYIEGLLKENKIQKITKYSENKGKVYTIVSEIKSSYEEYITITDADVFFMNNWLSKSIEIFNNFPNAAFVTPLPCPANYKYLNRPLLVNEIFNLKIDNIVNLSSFDLFEDGVNPKEGYFEGKTWSWKSKQYMLENKNIQACVGASHFVFTIKKSYLKTVELNGPTYVFKNGDEKIYLERFIEENGGYRLSTTETYAYHMGNSIENWVKEYKHEEEKTNIVFSEKHIKNRFRKVKFFRTRILFKLIGDKMYKN</sequence>
<dbReference type="Proteomes" id="UP000198384">
    <property type="component" value="Unassembled WGS sequence"/>
</dbReference>
<dbReference type="EMBL" id="FZNT01000011">
    <property type="protein sequence ID" value="SNR76011.1"/>
    <property type="molecule type" value="Genomic_DNA"/>
</dbReference>
<dbReference type="InterPro" id="IPR029044">
    <property type="entry name" value="Nucleotide-diphossugar_trans"/>
</dbReference>
<accession>A0A238YZ49</accession>
<organism evidence="2 3">
    <name type="scientific">Lutibacter agarilyticus</name>
    <dbReference type="NCBI Taxonomy" id="1109740"/>
    <lineage>
        <taxon>Bacteria</taxon>
        <taxon>Pseudomonadati</taxon>
        <taxon>Bacteroidota</taxon>
        <taxon>Flavobacteriia</taxon>
        <taxon>Flavobacteriales</taxon>
        <taxon>Flavobacteriaceae</taxon>
        <taxon>Lutibacter</taxon>
    </lineage>
</organism>
<dbReference type="Gene3D" id="3.90.550.10">
    <property type="entry name" value="Spore Coat Polysaccharide Biosynthesis Protein SpsA, Chain A"/>
    <property type="match status" value="1"/>
</dbReference>
<dbReference type="InterPro" id="IPR001173">
    <property type="entry name" value="Glyco_trans_2-like"/>
</dbReference>
<dbReference type="SUPFAM" id="SSF53448">
    <property type="entry name" value="Nucleotide-diphospho-sugar transferases"/>
    <property type="match status" value="1"/>
</dbReference>
<protein>
    <submittedName>
        <fullName evidence="2">Glycosyl transferase family 2</fullName>
    </submittedName>
</protein>
<reference evidence="2 3" key="1">
    <citation type="submission" date="2017-06" db="EMBL/GenBank/DDBJ databases">
        <authorList>
            <person name="Kim H.J."/>
            <person name="Triplett B.A."/>
        </authorList>
    </citation>
    <scope>NUCLEOTIDE SEQUENCE [LARGE SCALE GENOMIC DNA]</scope>
    <source>
        <strain evidence="2 3">DSM 29150</strain>
    </source>
</reference>
<feature type="domain" description="Glycosyltransferase 2-like" evidence="1">
    <location>
        <begin position="46"/>
        <end position="145"/>
    </location>
</feature>
<dbReference type="GO" id="GO:0016740">
    <property type="term" value="F:transferase activity"/>
    <property type="evidence" value="ECO:0007669"/>
    <property type="project" value="UniProtKB-KW"/>
</dbReference>
<dbReference type="CDD" id="cd00761">
    <property type="entry name" value="Glyco_tranf_GTA_type"/>
    <property type="match status" value="1"/>
</dbReference>
<evidence type="ECO:0000313" key="3">
    <source>
        <dbReference type="Proteomes" id="UP000198384"/>
    </source>
</evidence>
<dbReference type="OrthoDB" id="1116632at2"/>
<evidence type="ECO:0000313" key="2">
    <source>
        <dbReference type="EMBL" id="SNR76011.1"/>
    </source>
</evidence>
<dbReference type="AlphaFoldDB" id="A0A238YZ49"/>
<dbReference type="RefSeq" id="WP_089382804.1">
    <property type="nucleotide sequence ID" value="NZ_FZNT01000011.1"/>
</dbReference>
<keyword evidence="2" id="KW-0808">Transferase</keyword>
<evidence type="ECO:0000259" key="1">
    <source>
        <dbReference type="Pfam" id="PF00535"/>
    </source>
</evidence>